<evidence type="ECO:0000313" key="4">
    <source>
        <dbReference type="Proteomes" id="UP000525078"/>
    </source>
</evidence>
<protein>
    <submittedName>
        <fullName evidence="2">Uncharacterized protein</fullName>
    </submittedName>
</protein>
<accession>A0A7J6DYS8</accession>
<gene>
    <name evidence="2" type="ORF">F8388_010871</name>
    <name evidence="3" type="ORF">G4B88_013393</name>
</gene>
<dbReference type="Proteomes" id="UP000525078">
    <property type="component" value="Unassembled WGS sequence"/>
</dbReference>
<comment type="caution">
    <text evidence="2">The sequence shown here is derived from an EMBL/GenBank/DDBJ whole genome shotgun (WGS) entry which is preliminary data.</text>
</comment>
<evidence type="ECO:0000313" key="2">
    <source>
        <dbReference type="EMBL" id="KAF4351317.1"/>
    </source>
</evidence>
<proteinExistence type="predicted"/>
<dbReference type="EMBL" id="JAATIP010000340">
    <property type="protein sequence ID" value="KAF4351317.1"/>
    <property type="molecule type" value="Genomic_DNA"/>
</dbReference>
<evidence type="ECO:0000313" key="5">
    <source>
        <dbReference type="Proteomes" id="UP000583929"/>
    </source>
</evidence>
<dbReference type="EMBL" id="JAATIQ010000203">
    <property type="protein sequence ID" value="KAF4370637.1"/>
    <property type="molecule type" value="Genomic_DNA"/>
</dbReference>
<evidence type="ECO:0000256" key="1">
    <source>
        <dbReference type="SAM" id="MobiDB-lite"/>
    </source>
</evidence>
<dbReference type="AlphaFoldDB" id="A0A7J6DYS8"/>
<name>A0A7J6DYS8_CANSA</name>
<keyword evidence="5" id="KW-1185">Reference proteome</keyword>
<feature type="region of interest" description="Disordered" evidence="1">
    <location>
        <begin position="38"/>
        <end position="67"/>
    </location>
</feature>
<reference evidence="4 5" key="1">
    <citation type="journal article" date="2020" name="bioRxiv">
        <title>Sequence and annotation of 42 cannabis genomes reveals extensive copy number variation in cannabinoid synthesis and pathogen resistance genes.</title>
        <authorList>
            <person name="Mckernan K.J."/>
            <person name="Helbert Y."/>
            <person name="Kane L.T."/>
            <person name="Ebling H."/>
            <person name="Zhang L."/>
            <person name="Liu B."/>
            <person name="Eaton Z."/>
            <person name="Mclaughlin S."/>
            <person name="Kingan S."/>
            <person name="Baybayan P."/>
            <person name="Concepcion G."/>
            <person name="Jordan M."/>
            <person name="Riva A."/>
            <person name="Barbazuk W."/>
            <person name="Harkins T."/>
        </authorList>
    </citation>
    <scope>NUCLEOTIDE SEQUENCE [LARGE SCALE GENOMIC DNA]</scope>
    <source>
        <strain evidence="4 5">cv. Jamaican Lion 4</strain>
        <strain evidence="3">Father</strain>
        <strain evidence="2">Mother</strain>
        <tissue evidence="2">Leaf</tissue>
    </source>
</reference>
<sequence>MKRMAGHEIDYLKKIISRRDHWQRRLSSSNSHMVLLHQSHPLDRKRKGRVSQDGEQHAKLLAIKRSA</sequence>
<evidence type="ECO:0000313" key="3">
    <source>
        <dbReference type="EMBL" id="KAF4370637.1"/>
    </source>
</evidence>
<organism evidence="2 4">
    <name type="scientific">Cannabis sativa</name>
    <name type="common">Hemp</name>
    <name type="synonym">Marijuana</name>
    <dbReference type="NCBI Taxonomy" id="3483"/>
    <lineage>
        <taxon>Eukaryota</taxon>
        <taxon>Viridiplantae</taxon>
        <taxon>Streptophyta</taxon>
        <taxon>Embryophyta</taxon>
        <taxon>Tracheophyta</taxon>
        <taxon>Spermatophyta</taxon>
        <taxon>Magnoliopsida</taxon>
        <taxon>eudicotyledons</taxon>
        <taxon>Gunneridae</taxon>
        <taxon>Pentapetalae</taxon>
        <taxon>rosids</taxon>
        <taxon>fabids</taxon>
        <taxon>Rosales</taxon>
        <taxon>Cannabaceae</taxon>
        <taxon>Cannabis</taxon>
    </lineage>
</organism>
<dbReference type="Proteomes" id="UP000583929">
    <property type="component" value="Unassembled WGS sequence"/>
</dbReference>